<protein>
    <submittedName>
        <fullName evidence="3">Putative membrane protein</fullName>
    </submittedName>
</protein>
<sequence>MSDHHHHHDHSGPIAIGATAARVVVGLLAGIGLLVVVGAIWLWPSHQHIDIPLPMQNGGGGAVQTEAGTVVMQDIGPCGSQSNGKVFDDTPLAPPAKSYECQRSMVSIDSGPHQGKHTLLEIAPGPGQPDLRAGDKIRIVRQNDPSGTPVYSFDDYSRGWPLALIGIAFAVVIAAVARWRGVRAVIGLVLAFGVLVVFLLPALLDGKPALPVALVAGALILYIVLYLAHGVNLRTSSALLGTLSAMVLAAALSWLTLKLTHVTGLSQEDNTNVATYVQHVSITGLLLAGFIIGSLGVLNDVTITQASAAFELAAIDEEATRREVFAAAMRVGRDHIASTVYTLVLAYAGGALPLLLMFSVAGRSMRDVLTGDAVAIEITRSAVGGICLALSVPLTTIIAVLLARPFSLRTEPVAPARRRSAAHAHRHADDDESASPRRRFPARAQEDEPYEEDEYDEHVGRRPGNYATRQAQARATADFGRDETGPRGPGARRIPQGGYEFEQPREGLPAHYAPEQPHQDPTHHVPEADQPDYSAQHYAGRHPDDGYSSQGDYTSNVNPYAGQQYDDYGHLDQSRHARYDPQVHHPGVSYPDQPPRHGRSEDRPEEQERPRHRYRRDWPPSDYDQ</sequence>
<feature type="transmembrane region" description="Helical" evidence="2">
    <location>
        <begin position="159"/>
        <end position="177"/>
    </location>
</feature>
<keyword evidence="2" id="KW-0472">Membrane</keyword>
<reference evidence="3 4" key="1">
    <citation type="submission" date="2018-07" db="EMBL/GenBank/DDBJ databases">
        <title>Genomic Encyclopedia of Type Strains, Phase IV (KMG-IV): sequencing the most valuable type-strain genomes for metagenomic binning, comparative biology and taxonomic classification.</title>
        <authorList>
            <person name="Goeker M."/>
        </authorList>
    </citation>
    <scope>NUCLEOTIDE SEQUENCE [LARGE SCALE GENOMIC DNA]</scope>
    <source>
        <strain evidence="3 4">DSM 44290</strain>
    </source>
</reference>
<feature type="transmembrane region" description="Helical" evidence="2">
    <location>
        <begin position="184"/>
        <end position="203"/>
    </location>
</feature>
<keyword evidence="2" id="KW-0812">Transmembrane</keyword>
<feature type="transmembrane region" description="Helical" evidence="2">
    <location>
        <begin position="209"/>
        <end position="227"/>
    </location>
</feature>
<dbReference type="PANTHER" id="PTHR41771">
    <property type="entry name" value="MEMBRANE PROTEIN-RELATED"/>
    <property type="match status" value="1"/>
</dbReference>
<organism evidence="3 4">
    <name type="scientific">Nocardia pseudobrasiliensis</name>
    <dbReference type="NCBI Taxonomy" id="45979"/>
    <lineage>
        <taxon>Bacteria</taxon>
        <taxon>Bacillati</taxon>
        <taxon>Actinomycetota</taxon>
        <taxon>Actinomycetes</taxon>
        <taxon>Mycobacteriales</taxon>
        <taxon>Nocardiaceae</taxon>
        <taxon>Nocardia</taxon>
    </lineage>
</organism>
<proteinExistence type="predicted"/>
<feature type="compositionally biased region" description="Basic residues" evidence="1">
    <location>
        <begin position="417"/>
        <end position="426"/>
    </location>
</feature>
<dbReference type="STRING" id="1210086.GCA_001613105_05002"/>
<dbReference type="InterPro" id="IPR012507">
    <property type="entry name" value="YibE_F"/>
</dbReference>
<evidence type="ECO:0000256" key="1">
    <source>
        <dbReference type="SAM" id="MobiDB-lite"/>
    </source>
</evidence>
<feature type="compositionally biased region" description="Basic and acidic residues" evidence="1">
    <location>
        <begin position="594"/>
        <end position="609"/>
    </location>
</feature>
<keyword evidence="2" id="KW-1133">Transmembrane helix</keyword>
<feature type="compositionally biased region" description="Acidic residues" evidence="1">
    <location>
        <begin position="447"/>
        <end position="456"/>
    </location>
</feature>
<accession>A0A370HXH6</accession>
<feature type="compositionally biased region" description="Basic and acidic residues" evidence="1">
    <location>
        <begin position="567"/>
        <end position="583"/>
    </location>
</feature>
<gene>
    <name evidence="3" type="ORF">DFR76_111225</name>
</gene>
<feature type="transmembrane region" description="Helical" evidence="2">
    <location>
        <begin position="277"/>
        <end position="298"/>
    </location>
</feature>
<feature type="compositionally biased region" description="Basic and acidic residues" evidence="1">
    <location>
        <begin position="517"/>
        <end position="527"/>
    </location>
</feature>
<feature type="transmembrane region" description="Helical" evidence="2">
    <location>
        <begin position="239"/>
        <end position="257"/>
    </location>
</feature>
<feature type="compositionally biased region" description="Polar residues" evidence="1">
    <location>
        <begin position="547"/>
        <end position="558"/>
    </location>
</feature>
<evidence type="ECO:0000256" key="2">
    <source>
        <dbReference type="SAM" id="Phobius"/>
    </source>
</evidence>
<evidence type="ECO:0000313" key="4">
    <source>
        <dbReference type="Proteomes" id="UP000254869"/>
    </source>
</evidence>
<evidence type="ECO:0000313" key="3">
    <source>
        <dbReference type="EMBL" id="RDI63206.1"/>
    </source>
</evidence>
<feature type="compositionally biased region" description="Low complexity" evidence="1">
    <location>
        <begin position="467"/>
        <end position="477"/>
    </location>
</feature>
<keyword evidence="4" id="KW-1185">Reference proteome</keyword>
<dbReference type="AlphaFoldDB" id="A0A370HXH6"/>
<feature type="transmembrane region" description="Helical" evidence="2">
    <location>
        <begin position="382"/>
        <end position="403"/>
    </location>
</feature>
<dbReference type="Proteomes" id="UP000254869">
    <property type="component" value="Unassembled WGS sequence"/>
</dbReference>
<feature type="region of interest" description="Disordered" evidence="1">
    <location>
        <begin position="417"/>
        <end position="625"/>
    </location>
</feature>
<dbReference type="Pfam" id="PF07907">
    <property type="entry name" value="YibE_F"/>
    <property type="match status" value="1"/>
</dbReference>
<comment type="caution">
    <text evidence="3">The sequence shown here is derived from an EMBL/GenBank/DDBJ whole genome shotgun (WGS) entry which is preliminary data.</text>
</comment>
<feature type="transmembrane region" description="Helical" evidence="2">
    <location>
        <begin position="339"/>
        <end position="362"/>
    </location>
</feature>
<dbReference type="PANTHER" id="PTHR41771:SF1">
    <property type="entry name" value="MEMBRANE PROTEIN"/>
    <property type="match status" value="1"/>
</dbReference>
<feature type="transmembrane region" description="Helical" evidence="2">
    <location>
        <begin position="20"/>
        <end position="43"/>
    </location>
</feature>
<dbReference type="EMBL" id="QQBC01000011">
    <property type="protein sequence ID" value="RDI63206.1"/>
    <property type="molecule type" value="Genomic_DNA"/>
</dbReference>
<name>A0A370HXH6_9NOCA</name>